<comment type="caution">
    <text evidence="11">The sequence shown here is derived from an EMBL/GenBank/DDBJ whole genome shotgun (WGS) entry which is preliminary data.</text>
</comment>
<evidence type="ECO:0000256" key="9">
    <source>
        <dbReference type="ARBA" id="ARBA00023251"/>
    </source>
</evidence>
<feature type="transmembrane region" description="Helical" evidence="10">
    <location>
        <begin position="196"/>
        <end position="217"/>
    </location>
</feature>
<dbReference type="InterPro" id="IPR045070">
    <property type="entry name" value="MATE_MepA-like"/>
</dbReference>
<feature type="transmembrane region" description="Helical" evidence="10">
    <location>
        <begin position="419"/>
        <end position="439"/>
    </location>
</feature>
<reference evidence="11 12" key="1">
    <citation type="submission" date="2017-10" db="EMBL/GenBank/DDBJ databases">
        <title>Effective Description of Clostridium neonatale sp. nov. linked to necrotizing enterocolitis in neonates and a clarification of species assignable to the genus Clostridium (Prazmowski 1880) emend. Lawson and Rainey 2016.</title>
        <authorList>
            <person name="Bernard K."/>
            <person name="Burdz T."/>
            <person name="Wiebe D."/>
            <person name="Balcewich B."/>
            <person name="Alfa M."/>
            <person name="Bernier A.-M."/>
        </authorList>
    </citation>
    <scope>NUCLEOTIDE SEQUENCE [LARGE SCALE GENOMIC DNA]</scope>
    <source>
        <strain evidence="11 12">LCDC99A005</strain>
    </source>
</reference>
<keyword evidence="7 10" id="KW-1133">Transmembrane helix</keyword>
<sequence>MEKENELGKESIGKLLIKYSVPAIMSMMITSLYNIADRAFIGAIPNVGPLAIAGLGITMPVFTLIVAFGVFIGMGAATNMSIKLGEGNREEGELFLGNAFTVSIIFSIIIMIFGLIFLDEILYAFGASENTLIYAKEYIGIIFLGTICSVTGFVLNTAIRADGNPKMAAKTMIVGCVLNLILDPIFIFVFDLGIKGAAIATVLCNYIIFSWILYYFFKKKSNLKLRKVNMKLNLKIIKRIFIVGAAPFAVEISAGVVNVLFNNMFKIYGGDLAIGAMTAISTIGLMFMMPVFGITQGVQTIIGYNYGAKKLDRCMKALLLSVFAATVILIIGFLLVELTPRIMISIFNRDESLMNIAVHGIRIYLMTLPILGIVIIGPSYFQAIGKAKHSMVLSLLRQCILLIPLILVLPKAFNLTGVWFVQPIADIISAIIIVVFLAGEFKNFRT</sequence>
<evidence type="ECO:0000256" key="8">
    <source>
        <dbReference type="ARBA" id="ARBA00023136"/>
    </source>
</evidence>
<dbReference type="GO" id="GO:0042910">
    <property type="term" value="F:xenobiotic transmembrane transporter activity"/>
    <property type="evidence" value="ECO:0007669"/>
    <property type="project" value="InterPro"/>
</dbReference>
<keyword evidence="8 10" id="KW-0472">Membrane</keyword>
<name>A0A2A7MET2_9CLOT</name>
<dbReference type="GO" id="GO:0005886">
    <property type="term" value="C:plasma membrane"/>
    <property type="evidence" value="ECO:0007669"/>
    <property type="project" value="UniProtKB-SubCell"/>
</dbReference>
<organism evidence="11 12">
    <name type="scientific">Clostridium neonatale</name>
    <dbReference type="NCBI Taxonomy" id="137838"/>
    <lineage>
        <taxon>Bacteria</taxon>
        <taxon>Bacillati</taxon>
        <taxon>Bacillota</taxon>
        <taxon>Clostridia</taxon>
        <taxon>Eubacteriales</taxon>
        <taxon>Clostridiaceae</taxon>
        <taxon>Clostridium</taxon>
    </lineage>
</organism>
<evidence type="ECO:0000256" key="10">
    <source>
        <dbReference type="SAM" id="Phobius"/>
    </source>
</evidence>
<dbReference type="NCBIfam" id="TIGR00797">
    <property type="entry name" value="matE"/>
    <property type="match status" value="1"/>
</dbReference>
<dbReference type="GO" id="GO:0015297">
    <property type="term" value="F:antiporter activity"/>
    <property type="evidence" value="ECO:0007669"/>
    <property type="project" value="InterPro"/>
</dbReference>
<dbReference type="AlphaFoldDB" id="A0A2A7MET2"/>
<gene>
    <name evidence="11" type="ORF">CQ394_15800</name>
</gene>
<evidence type="ECO:0000256" key="3">
    <source>
        <dbReference type="ARBA" id="ARBA00022106"/>
    </source>
</evidence>
<keyword evidence="4" id="KW-0813">Transport</keyword>
<feature type="transmembrane region" description="Helical" evidence="10">
    <location>
        <begin position="356"/>
        <end position="381"/>
    </location>
</feature>
<dbReference type="InterPro" id="IPR048279">
    <property type="entry name" value="MdtK-like"/>
</dbReference>
<evidence type="ECO:0000256" key="6">
    <source>
        <dbReference type="ARBA" id="ARBA00022692"/>
    </source>
</evidence>
<protein>
    <recommendedName>
        <fullName evidence="3">Multidrug export protein MepA</fullName>
    </recommendedName>
</protein>
<evidence type="ECO:0000313" key="12">
    <source>
        <dbReference type="Proteomes" id="UP000220840"/>
    </source>
</evidence>
<feature type="transmembrane region" description="Helical" evidence="10">
    <location>
        <begin position="94"/>
        <end position="118"/>
    </location>
</feature>
<dbReference type="EMBL" id="PDCJ01000002">
    <property type="protein sequence ID" value="PEG30099.1"/>
    <property type="molecule type" value="Genomic_DNA"/>
</dbReference>
<feature type="transmembrane region" description="Helical" evidence="10">
    <location>
        <begin position="393"/>
        <end position="413"/>
    </location>
</feature>
<dbReference type="InterPro" id="IPR002528">
    <property type="entry name" value="MATE_fam"/>
</dbReference>
<keyword evidence="12" id="KW-1185">Reference proteome</keyword>
<dbReference type="Proteomes" id="UP000220840">
    <property type="component" value="Unassembled WGS sequence"/>
</dbReference>
<dbReference type="Pfam" id="PF01554">
    <property type="entry name" value="MatE"/>
    <property type="match status" value="2"/>
</dbReference>
<dbReference type="PANTHER" id="PTHR43823:SF3">
    <property type="entry name" value="MULTIDRUG EXPORT PROTEIN MEPA"/>
    <property type="match status" value="1"/>
</dbReference>
<dbReference type="RefSeq" id="WP_058294264.1">
    <property type="nucleotide sequence ID" value="NZ_CAKJVF010000053.1"/>
</dbReference>
<proteinExistence type="inferred from homology"/>
<feature type="transmembrane region" description="Helical" evidence="10">
    <location>
        <begin position="273"/>
        <end position="294"/>
    </location>
</feature>
<dbReference type="PANTHER" id="PTHR43823">
    <property type="entry name" value="SPORULATION PROTEIN YKVU"/>
    <property type="match status" value="1"/>
</dbReference>
<evidence type="ECO:0000256" key="5">
    <source>
        <dbReference type="ARBA" id="ARBA00022475"/>
    </source>
</evidence>
<dbReference type="OrthoDB" id="9811110at2"/>
<dbReference type="InterPro" id="IPR051327">
    <property type="entry name" value="MATE_MepA_subfamily"/>
</dbReference>
<evidence type="ECO:0000256" key="2">
    <source>
        <dbReference type="ARBA" id="ARBA00008417"/>
    </source>
</evidence>
<comment type="similarity">
    <text evidence="2">Belongs to the multi antimicrobial extrusion (MATE) (TC 2.A.66.1) family. MepA subfamily.</text>
</comment>
<accession>A0A2A7MET2</accession>
<evidence type="ECO:0000256" key="4">
    <source>
        <dbReference type="ARBA" id="ARBA00022448"/>
    </source>
</evidence>
<dbReference type="GO" id="GO:0046677">
    <property type="term" value="P:response to antibiotic"/>
    <property type="evidence" value="ECO:0007669"/>
    <property type="project" value="UniProtKB-KW"/>
</dbReference>
<feature type="transmembrane region" description="Helical" evidence="10">
    <location>
        <begin position="240"/>
        <end position="261"/>
    </location>
</feature>
<evidence type="ECO:0000256" key="7">
    <source>
        <dbReference type="ARBA" id="ARBA00022989"/>
    </source>
</evidence>
<keyword evidence="5" id="KW-1003">Cell membrane</keyword>
<comment type="subcellular location">
    <subcellularLocation>
        <location evidence="1">Cell membrane</location>
        <topology evidence="1">Multi-pass membrane protein</topology>
    </subcellularLocation>
</comment>
<keyword evidence="9" id="KW-0046">Antibiotic resistance</keyword>
<evidence type="ECO:0000313" key="11">
    <source>
        <dbReference type="EMBL" id="PEG30099.1"/>
    </source>
</evidence>
<dbReference type="STRING" id="137838.GCA_001458595_01398"/>
<feature type="transmembrane region" description="Helical" evidence="10">
    <location>
        <begin position="138"/>
        <end position="159"/>
    </location>
</feature>
<dbReference type="CDD" id="cd13143">
    <property type="entry name" value="MATE_MepA_like"/>
    <property type="match status" value="1"/>
</dbReference>
<feature type="transmembrane region" description="Helical" evidence="10">
    <location>
        <begin position="16"/>
        <end position="36"/>
    </location>
</feature>
<keyword evidence="6 10" id="KW-0812">Transmembrane</keyword>
<feature type="transmembrane region" description="Helical" evidence="10">
    <location>
        <begin position="171"/>
        <end position="190"/>
    </location>
</feature>
<feature type="transmembrane region" description="Helical" evidence="10">
    <location>
        <begin position="315"/>
        <end position="336"/>
    </location>
</feature>
<dbReference type="PIRSF" id="PIRSF006603">
    <property type="entry name" value="DinF"/>
    <property type="match status" value="1"/>
</dbReference>
<feature type="transmembrane region" description="Helical" evidence="10">
    <location>
        <begin position="48"/>
        <end position="73"/>
    </location>
</feature>
<evidence type="ECO:0000256" key="1">
    <source>
        <dbReference type="ARBA" id="ARBA00004651"/>
    </source>
</evidence>